<sequence>MWNTTPDKRNELPPPTALAARRGLLRFIYHWHIFILRSSSATTSKYLQGGCLPDDENNAAYWQLCDHPLPI</sequence>
<dbReference type="GeneID" id="58721859"/>
<organism evidence="1 2">
    <name type="scientific">Trichormus variabilis N2B</name>
    <dbReference type="NCBI Taxonomy" id="2681315"/>
    <lineage>
        <taxon>Bacteria</taxon>
        <taxon>Bacillati</taxon>
        <taxon>Cyanobacteriota</taxon>
        <taxon>Cyanophyceae</taxon>
        <taxon>Nostocales</taxon>
        <taxon>Nostocaceae</taxon>
        <taxon>Trichormus</taxon>
    </lineage>
</organism>
<evidence type="ECO:0000313" key="1">
    <source>
        <dbReference type="EMBL" id="MBC1300475.1"/>
    </source>
</evidence>
<protein>
    <submittedName>
        <fullName evidence="1">Uncharacterized protein</fullName>
    </submittedName>
</protein>
<comment type="caution">
    <text evidence="1">The sequence shown here is derived from an EMBL/GenBank/DDBJ whole genome shotgun (WGS) entry which is preliminary data.</text>
</comment>
<evidence type="ECO:0000313" key="2">
    <source>
        <dbReference type="Proteomes" id="UP000570851"/>
    </source>
</evidence>
<dbReference type="RefSeq" id="WP_153228341.1">
    <property type="nucleotide sequence ID" value="NZ_JACKZP010000002.1"/>
</dbReference>
<proteinExistence type="predicted"/>
<name>A0ABR6S267_ANAVA</name>
<dbReference type="Proteomes" id="UP000570851">
    <property type="component" value="Unassembled WGS sequence"/>
</dbReference>
<gene>
    <name evidence="1" type="ORF">GNE12_00925</name>
</gene>
<accession>A0ABR6S267</accession>
<reference evidence="1 2" key="1">
    <citation type="submission" date="2019-11" db="EMBL/GenBank/DDBJ databases">
        <title>Comparison of genomes from free-living endosymbiotic cyanobacteria isolated from Azolla.</title>
        <authorList>
            <person name="Thiel T."/>
            <person name="Pratte B."/>
        </authorList>
    </citation>
    <scope>NUCLEOTIDE SEQUENCE [LARGE SCALE GENOMIC DNA]</scope>
    <source>
        <strain evidence="1 2">N2B</strain>
    </source>
</reference>
<keyword evidence="2" id="KW-1185">Reference proteome</keyword>
<dbReference type="EMBL" id="JACKZP010000002">
    <property type="protein sequence ID" value="MBC1300475.1"/>
    <property type="molecule type" value="Genomic_DNA"/>
</dbReference>